<accession>A0ABV2UMW1</accession>
<proteinExistence type="predicted"/>
<name>A0ABV2UMW1_9ACTN</name>
<organism evidence="2 3">
    <name type="scientific">Streptomyces sp. 900116325</name>
    <dbReference type="NCBI Taxonomy" id="3154295"/>
    <lineage>
        <taxon>Bacteria</taxon>
        <taxon>Bacillati</taxon>
        <taxon>Actinomycetota</taxon>
        <taxon>Actinomycetes</taxon>
        <taxon>Kitasatosporales</taxon>
        <taxon>Streptomycetaceae</taxon>
        <taxon>Streptomyces</taxon>
    </lineage>
</organism>
<dbReference type="RefSeq" id="WP_356671429.1">
    <property type="nucleotide sequence ID" value="NZ_JBEXEF010000045.1"/>
</dbReference>
<dbReference type="PROSITE" id="PS51186">
    <property type="entry name" value="GNAT"/>
    <property type="match status" value="1"/>
</dbReference>
<sequence length="182" mass="20068">MEQPLDVPELAASDGFTLRPWRMSDLQLVREASEDDYIPLITTVPSQYSESAGVAFVERQWGRATARAGYPFVIVSSGGRPVGNVGLWLRDLGQGRASLGYWVVKSARGQGAAVAALGAVAGWASRDLQIPRLELYVEPWNTASVRTAERVGFQREGLLRGWQQVGDERRDMFVYSLLNAEP</sequence>
<dbReference type="InterPro" id="IPR016181">
    <property type="entry name" value="Acyl_CoA_acyltransferase"/>
</dbReference>
<keyword evidence="2" id="KW-0808">Transferase</keyword>
<dbReference type="SUPFAM" id="SSF55729">
    <property type="entry name" value="Acyl-CoA N-acyltransferases (Nat)"/>
    <property type="match status" value="1"/>
</dbReference>
<feature type="domain" description="N-acetyltransferase" evidence="1">
    <location>
        <begin position="16"/>
        <end position="180"/>
    </location>
</feature>
<evidence type="ECO:0000259" key="1">
    <source>
        <dbReference type="PROSITE" id="PS51186"/>
    </source>
</evidence>
<dbReference type="InterPro" id="IPR000182">
    <property type="entry name" value="GNAT_dom"/>
</dbReference>
<dbReference type="Pfam" id="PF13302">
    <property type="entry name" value="Acetyltransf_3"/>
    <property type="match status" value="1"/>
</dbReference>
<dbReference type="EC" id="2.-.-.-" evidence="2"/>
<gene>
    <name evidence="2" type="ORF">ABZV61_40200</name>
</gene>
<evidence type="ECO:0000313" key="3">
    <source>
        <dbReference type="Proteomes" id="UP001550044"/>
    </source>
</evidence>
<reference evidence="2 3" key="1">
    <citation type="submission" date="2024-06" db="EMBL/GenBank/DDBJ databases">
        <title>The Natural Products Discovery Center: Release of the First 8490 Sequenced Strains for Exploring Actinobacteria Biosynthetic Diversity.</title>
        <authorList>
            <person name="Kalkreuter E."/>
            <person name="Kautsar S.A."/>
            <person name="Yang D."/>
            <person name="Bader C.D."/>
            <person name="Teijaro C.N."/>
            <person name="Fluegel L."/>
            <person name="Davis C.M."/>
            <person name="Simpson J.R."/>
            <person name="Lauterbach L."/>
            <person name="Steele A.D."/>
            <person name="Gui C."/>
            <person name="Meng S."/>
            <person name="Li G."/>
            <person name="Viehrig K."/>
            <person name="Ye F."/>
            <person name="Su P."/>
            <person name="Kiefer A.F."/>
            <person name="Nichols A."/>
            <person name="Cepeda A.J."/>
            <person name="Yan W."/>
            <person name="Fan B."/>
            <person name="Jiang Y."/>
            <person name="Adhikari A."/>
            <person name="Zheng C.-J."/>
            <person name="Schuster L."/>
            <person name="Cowan T.M."/>
            <person name="Smanski M.J."/>
            <person name="Chevrette M.G."/>
            <person name="De Carvalho L.P.S."/>
            <person name="Shen B."/>
        </authorList>
    </citation>
    <scope>NUCLEOTIDE SEQUENCE [LARGE SCALE GENOMIC DNA]</scope>
    <source>
        <strain evidence="2 3">NPDC005137</strain>
    </source>
</reference>
<comment type="caution">
    <text evidence="2">The sequence shown here is derived from an EMBL/GenBank/DDBJ whole genome shotgun (WGS) entry which is preliminary data.</text>
</comment>
<dbReference type="Proteomes" id="UP001550044">
    <property type="component" value="Unassembled WGS sequence"/>
</dbReference>
<dbReference type="Gene3D" id="3.40.630.30">
    <property type="match status" value="1"/>
</dbReference>
<keyword evidence="3" id="KW-1185">Reference proteome</keyword>
<dbReference type="PANTHER" id="PTHR43441:SF10">
    <property type="entry name" value="ACETYLTRANSFERASE"/>
    <property type="match status" value="1"/>
</dbReference>
<dbReference type="InterPro" id="IPR051908">
    <property type="entry name" value="Ribosomal_N-acetyltransferase"/>
</dbReference>
<dbReference type="EMBL" id="JBEXIP010000071">
    <property type="protein sequence ID" value="MET8438796.1"/>
    <property type="molecule type" value="Genomic_DNA"/>
</dbReference>
<dbReference type="GO" id="GO:0016740">
    <property type="term" value="F:transferase activity"/>
    <property type="evidence" value="ECO:0007669"/>
    <property type="project" value="UniProtKB-KW"/>
</dbReference>
<evidence type="ECO:0000313" key="2">
    <source>
        <dbReference type="EMBL" id="MET8438796.1"/>
    </source>
</evidence>
<protein>
    <submittedName>
        <fullName evidence="2">GNAT family protein</fullName>
        <ecNumber evidence="2">2.-.-.-</ecNumber>
    </submittedName>
</protein>
<dbReference type="PANTHER" id="PTHR43441">
    <property type="entry name" value="RIBOSOMAL-PROTEIN-SERINE ACETYLTRANSFERASE"/>
    <property type="match status" value="1"/>
</dbReference>